<feature type="region of interest" description="Disordered" evidence="1">
    <location>
        <begin position="1"/>
        <end position="37"/>
    </location>
</feature>
<accession>A0A8J3FQ30</accession>
<dbReference type="AlphaFoldDB" id="A0A8J3FQ30"/>
<dbReference type="EMBL" id="BMMX01000022">
    <property type="protein sequence ID" value="GGL03996.1"/>
    <property type="molecule type" value="Genomic_DNA"/>
</dbReference>
<reference evidence="3" key="1">
    <citation type="journal article" date="2014" name="Int. J. Syst. Evol. Microbiol.">
        <title>Complete genome sequence of Corynebacterium casei LMG S-19264T (=DSM 44701T), isolated from a smear-ripened cheese.</title>
        <authorList>
            <consortium name="US DOE Joint Genome Institute (JGI-PGF)"/>
            <person name="Walter F."/>
            <person name="Albersmeier A."/>
            <person name="Kalinowski J."/>
            <person name="Ruckert C."/>
        </authorList>
    </citation>
    <scope>NUCLEOTIDE SEQUENCE</scope>
    <source>
        <strain evidence="3">CGMCC 4.7299</strain>
    </source>
</reference>
<evidence type="ECO:0000313" key="3">
    <source>
        <dbReference type="EMBL" id="GGL03996.1"/>
    </source>
</evidence>
<dbReference type="Proteomes" id="UP000656042">
    <property type="component" value="Unassembled WGS sequence"/>
</dbReference>
<organism evidence="3 4">
    <name type="scientific">Mangrovihabitans endophyticus</name>
    <dbReference type="NCBI Taxonomy" id="1751298"/>
    <lineage>
        <taxon>Bacteria</taxon>
        <taxon>Bacillati</taxon>
        <taxon>Actinomycetota</taxon>
        <taxon>Actinomycetes</taxon>
        <taxon>Micromonosporales</taxon>
        <taxon>Micromonosporaceae</taxon>
        <taxon>Mangrovihabitans</taxon>
    </lineage>
</organism>
<keyword evidence="4" id="KW-1185">Reference proteome</keyword>
<evidence type="ECO:0000256" key="2">
    <source>
        <dbReference type="SAM" id="Phobius"/>
    </source>
</evidence>
<keyword evidence="2" id="KW-0472">Membrane</keyword>
<gene>
    <name evidence="3" type="ORF">GCM10012284_43290</name>
</gene>
<name>A0A8J3FQ30_9ACTN</name>
<comment type="caution">
    <text evidence="3">The sequence shown here is derived from an EMBL/GenBank/DDBJ whole genome shotgun (WGS) entry which is preliminary data.</text>
</comment>
<proteinExistence type="predicted"/>
<keyword evidence="2" id="KW-1133">Transmembrane helix</keyword>
<protein>
    <submittedName>
        <fullName evidence="3">Uncharacterized protein</fullName>
    </submittedName>
</protein>
<evidence type="ECO:0000313" key="4">
    <source>
        <dbReference type="Proteomes" id="UP000656042"/>
    </source>
</evidence>
<keyword evidence="2" id="KW-0812">Transmembrane</keyword>
<reference evidence="3" key="2">
    <citation type="submission" date="2020-09" db="EMBL/GenBank/DDBJ databases">
        <authorList>
            <person name="Sun Q."/>
            <person name="Zhou Y."/>
        </authorList>
    </citation>
    <scope>NUCLEOTIDE SEQUENCE</scope>
    <source>
        <strain evidence="3">CGMCC 4.7299</strain>
    </source>
</reference>
<sequence length="90" mass="10189">MNTSSEPGRPGRTVPDHEHPAAPARAGDDAVEPPERTMEDVAWGRLERRRERIRAQVRRNREGGHRVPTWVLAVILAVFLAGWVYLLATR</sequence>
<dbReference type="RefSeq" id="WP_189081147.1">
    <property type="nucleotide sequence ID" value="NZ_BMMX01000022.1"/>
</dbReference>
<feature type="transmembrane region" description="Helical" evidence="2">
    <location>
        <begin position="67"/>
        <end position="88"/>
    </location>
</feature>
<evidence type="ECO:0000256" key="1">
    <source>
        <dbReference type="SAM" id="MobiDB-lite"/>
    </source>
</evidence>